<dbReference type="InterPro" id="IPR001670">
    <property type="entry name" value="ADH_Fe/GldA"/>
</dbReference>
<proteinExistence type="inferred from homology"/>
<dbReference type="InterPro" id="IPR039697">
    <property type="entry name" value="Alcohol_dehydrogenase_Fe"/>
</dbReference>
<feature type="domain" description="Fe-containing alcohol dehydrogenase-like C-terminal" evidence="5">
    <location>
        <begin position="190"/>
        <end position="384"/>
    </location>
</feature>
<accession>A0A498R3M4</accession>
<dbReference type="OrthoDB" id="1623957at2"/>
<evidence type="ECO:0000256" key="2">
    <source>
        <dbReference type="ARBA" id="ARBA00023002"/>
    </source>
</evidence>
<evidence type="ECO:0000313" key="7">
    <source>
        <dbReference type="Proteomes" id="UP000277811"/>
    </source>
</evidence>
<comment type="similarity">
    <text evidence="1">Belongs to the iron-containing alcohol dehydrogenase family.</text>
</comment>
<dbReference type="FunFam" id="1.20.1090.10:FF:000001">
    <property type="entry name" value="Aldehyde-alcohol dehydrogenase"/>
    <property type="match status" value="1"/>
</dbReference>
<reference evidence="6 7" key="1">
    <citation type="submission" date="2018-06" db="EMBL/GenBank/DDBJ databases">
        <authorList>
            <person name="Strepis N."/>
        </authorList>
    </citation>
    <scope>NUCLEOTIDE SEQUENCE [LARGE SCALE GENOMIC DNA]</scope>
    <source>
        <strain evidence="6">LUCI</strain>
    </source>
</reference>
<evidence type="ECO:0000256" key="1">
    <source>
        <dbReference type="ARBA" id="ARBA00007358"/>
    </source>
</evidence>
<evidence type="ECO:0000259" key="5">
    <source>
        <dbReference type="Pfam" id="PF25137"/>
    </source>
</evidence>
<dbReference type="Gene3D" id="1.20.1090.10">
    <property type="entry name" value="Dehydroquinate synthase-like - alpha domain"/>
    <property type="match status" value="1"/>
</dbReference>
<dbReference type="RefSeq" id="WP_126720576.1">
    <property type="nucleotide sequence ID" value="NZ_UPPP01000058.1"/>
</dbReference>
<dbReference type="GO" id="GO:0004022">
    <property type="term" value="F:alcohol dehydrogenase (NAD+) activity"/>
    <property type="evidence" value="ECO:0007669"/>
    <property type="project" value="UniProtKB-ARBA"/>
</dbReference>
<dbReference type="Pfam" id="PF00465">
    <property type="entry name" value="Fe-ADH"/>
    <property type="match status" value="1"/>
</dbReference>
<dbReference type="PROSITE" id="PS00913">
    <property type="entry name" value="ADH_IRON_1"/>
    <property type="match status" value="1"/>
</dbReference>
<dbReference type="GO" id="GO:0046872">
    <property type="term" value="F:metal ion binding"/>
    <property type="evidence" value="ECO:0007669"/>
    <property type="project" value="InterPro"/>
</dbReference>
<keyword evidence="3" id="KW-0520">NAD</keyword>
<dbReference type="CDD" id="cd08551">
    <property type="entry name" value="Fe-ADH"/>
    <property type="match status" value="1"/>
</dbReference>
<evidence type="ECO:0000256" key="3">
    <source>
        <dbReference type="ARBA" id="ARBA00023027"/>
    </source>
</evidence>
<dbReference type="PANTHER" id="PTHR11496">
    <property type="entry name" value="ALCOHOL DEHYDROGENASE"/>
    <property type="match status" value="1"/>
</dbReference>
<keyword evidence="7" id="KW-1185">Reference proteome</keyword>
<dbReference type="Proteomes" id="UP000277811">
    <property type="component" value="Unassembled WGS sequence"/>
</dbReference>
<evidence type="ECO:0000313" key="6">
    <source>
        <dbReference type="EMBL" id="VBB05745.1"/>
    </source>
</evidence>
<evidence type="ECO:0000259" key="4">
    <source>
        <dbReference type="Pfam" id="PF00465"/>
    </source>
</evidence>
<dbReference type="SUPFAM" id="SSF56796">
    <property type="entry name" value="Dehydroquinate synthase-like"/>
    <property type="match status" value="1"/>
</dbReference>
<dbReference type="Pfam" id="PF25137">
    <property type="entry name" value="ADH_Fe_C"/>
    <property type="match status" value="1"/>
</dbReference>
<dbReference type="InterPro" id="IPR018211">
    <property type="entry name" value="ADH_Fe_CS"/>
</dbReference>
<dbReference type="PANTHER" id="PTHR11496:SF102">
    <property type="entry name" value="ALCOHOL DEHYDROGENASE 4"/>
    <property type="match status" value="1"/>
</dbReference>
<dbReference type="PROSITE" id="PS00060">
    <property type="entry name" value="ADH_IRON_2"/>
    <property type="match status" value="1"/>
</dbReference>
<sequence length="390" mass="40140">MKDFVFNMPTKVVFAVGAVNGIGQECRALGGTKAFLVTGRTATRNSPYLGQIEKSLQEAGVAVQIYAEIEADPSVGTIDRGAAVLKSAGADIVIAFGGGSPIDAAKAMAMLQKNEGSILDYMRGRRQTANAGLPLICIPTTAGSGSEVTAAAVVTDRGSKEKIGISHGSMTPKVAIVDPVLHVSMPPAVTASTGIDALTHAIEAYTAVQANPLSDAACLQAIRLIGKYLRRAVANGKDMEARGNMALASLLAGIGFNHAGLGAVHGIAHPIGAQFGVAHGVGNGIMLPYVMEYCAMADYTKFGDIAAALGENISGMSGRDAAQQAVSAVRALKQDIGIPETLAAAGVPPTAVDAIVRDAITYRRLPNSPRQLTGEDLTVIVERALGIKKV</sequence>
<feature type="domain" description="Alcohol dehydrogenase iron-type/glycerol dehydrogenase GldA" evidence="4">
    <location>
        <begin position="9"/>
        <end position="179"/>
    </location>
</feature>
<protein>
    <submittedName>
        <fullName evidence="6">Alcohol dehydrogenase iron-type</fullName>
    </submittedName>
</protein>
<dbReference type="AlphaFoldDB" id="A0A498R3M4"/>
<keyword evidence="2" id="KW-0560">Oxidoreductase</keyword>
<organism evidence="6 7">
    <name type="scientific">Lucifera butyrica</name>
    <dbReference type="NCBI Taxonomy" id="1351585"/>
    <lineage>
        <taxon>Bacteria</taxon>
        <taxon>Bacillati</taxon>
        <taxon>Bacillota</taxon>
        <taxon>Negativicutes</taxon>
        <taxon>Veillonellales</taxon>
        <taxon>Veillonellaceae</taxon>
        <taxon>Lucifera</taxon>
    </lineage>
</organism>
<dbReference type="InterPro" id="IPR056798">
    <property type="entry name" value="ADH_Fe_C"/>
</dbReference>
<dbReference type="FunFam" id="3.40.50.1970:FF:000003">
    <property type="entry name" value="Alcohol dehydrogenase, iron-containing"/>
    <property type="match status" value="1"/>
</dbReference>
<name>A0A498R3M4_9FIRM</name>
<dbReference type="EMBL" id="UPPP01000058">
    <property type="protein sequence ID" value="VBB05745.1"/>
    <property type="molecule type" value="Genomic_DNA"/>
</dbReference>
<gene>
    <name evidence="6" type="ORF">LUCI_0956</name>
</gene>
<dbReference type="Gene3D" id="3.40.50.1970">
    <property type="match status" value="1"/>
</dbReference>